<proteinExistence type="predicted"/>
<gene>
    <name evidence="1" type="ORF">FOZ74_01910</name>
</gene>
<dbReference type="KEGG" id="cof:FOZ74_01910"/>
<sequence>MSHPAQSILELAATMAQARQVVDCDNDRDYTKVREIWAREPQRSLQPEAIRDPADYAGQERLGIPCTQTDLPAKKQAARV</sequence>
<evidence type="ECO:0000313" key="2">
    <source>
        <dbReference type="Proteomes" id="UP000321199"/>
    </source>
</evidence>
<dbReference type="AlphaFoldDB" id="A0A5B8RSR8"/>
<organism evidence="1 2">
    <name type="scientific">Comamonas flocculans</name>
    <dbReference type="NCBI Taxonomy" id="2597701"/>
    <lineage>
        <taxon>Bacteria</taxon>
        <taxon>Pseudomonadati</taxon>
        <taxon>Pseudomonadota</taxon>
        <taxon>Betaproteobacteria</taxon>
        <taxon>Burkholderiales</taxon>
        <taxon>Comamonadaceae</taxon>
        <taxon>Comamonas</taxon>
    </lineage>
</organism>
<dbReference type="RefSeq" id="WP_146911480.1">
    <property type="nucleotide sequence ID" value="NZ_CP042344.1"/>
</dbReference>
<protein>
    <submittedName>
        <fullName evidence="1">Uncharacterized protein</fullName>
    </submittedName>
</protein>
<dbReference type="EMBL" id="CP042344">
    <property type="protein sequence ID" value="QEA11888.1"/>
    <property type="molecule type" value="Genomic_DNA"/>
</dbReference>
<accession>A0A5B8RSR8</accession>
<name>A0A5B8RSR8_9BURK</name>
<evidence type="ECO:0000313" key="1">
    <source>
        <dbReference type="EMBL" id="QEA11888.1"/>
    </source>
</evidence>
<dbReference type="Proteomes" id="UP000321199">
    <property type="component" value="Chromosome"/>
</dbReference>
<keyword evidence="2" id="KW-1185">Reference proteome</keyword>
<reference evidence="1 2" key="1">
    <citation type="submission" date="2019-07" db="EMBL/GenBank/DDBJ databases">
        <title>Complete genome sequence of Comamonas sp. NLF 7-7 isolated from livestock.</title>
        <authorList>
            <person name="Kim D.H."/>
            <person name="Kim J.G."/>
        </authorList>
    </citation>
    <scope>NUCLEOTIDE SEQUENCE [LARGE SCALE GENOMIC DNA]</scope>
    <source>
        <strain evidence="1 2">NLF 7-7</strain>
    </source>
</reference>